<dbReference type="GO" id="GO:0042273">
    <property type="term" value="P:ribosomal large subunit biogenesis"/>
    <property type="evidence" value="ECO:0007669"/>
    <property type="project" value="TreeGrafter"/>
</dbReference>
<dbReference type="Pfam" id="PF03715">
    <property type="entry name" value="Noc2"/>
    <property type="match status" value="1"/>
</dbReference>
<accession>A0A8H5GAQ0</accession>
<evidence type="ECO:0000313" key="6">
    <source>
        <dbReference type="Proteomes" id="UP000559256"/>
    </source>
</evidence>
<feature type="region of interest" description="Disordered" evidence="4">
    <location>
        <begin position="180"/>
        <end position="199"/>
    </location>
</feature>
<dbReference type="AlphaFoldDB" id="A0A8H5GAQ0"/>
<feature type="compositionally biased region" description="Acidic residues" evidence="4">
    <location>
        <begin position="188"/>
        <end position="199"/>
    </location>
</feature>
<reference evidence="5 6" key="1">
    <citation type="journal article" date="2020" name="ISME J.">
        <title>Uncovering the hidden diversity of litter-decomposition mechanisms in mushroom-forming fungi.</title>
        <authorList>
            <person name="Floudas D."/>
            <person name="Bentzer J."/>
            <person name="Ahren D."/>
            <person name="Johansson T."/>
            <person name="Persson P."/>
            <person name="Tunlid A."/>
        </authorList>
    </citation>
    <scope>NUCLEOTIDE SEQUENCE [LARGE SCALE GENOMIC DNA]</scope>
    <source>
        <strain evidence="5 6">CBS 291.85</strain>
    </source>
</reference>
<evidence type="ECO:0008006" key="7">
    <source>
        <dbReference type="Google" id="ProtNLM"/>
    </source>
</evidence>
<evidence type="ECO:0000256" key="1">
    <source>
        <dbReference type="ARBA" id="ARBA00004123"/>
    </source>
</evidence>
<dbReference type="Proteomes" id="UP000559256">
    <property type="component" value="Unassembled WGS sequence"/>
</dbReference>
<evidence type="ECO:0000256" key="2">
    <source>
        <dbReference type="ARBA" id="ARBA00005907"/>
    </source>
</evidence>
<evidence type="ECO:0000313" key="5">
    <source>
        <dbReference type="EMBL" id="KAF5361453.1"/>
    </source>
</evidence>
<name>A0A8H5GAQ0_9AGAR</name>
<gene>
    <name evidence="5" type="ORF">D9758_006261</name>
</gene>
<dbReference type="EMBL" id="JAACJM010000040">
    <property type="protein sequence ID" value="KAF5361453.1"/>
    <property type="molecule type" value="Genomic_DNA"/>
</dbReference>
<keyword evidence="6" id="KW-1185">Reference proteome</keyword>
<feature type="region of interest" description="Disordered" evidence="4">
    <location>
        <begin position="30"/>
        <end position="81"/>
    </location>
</feature>
<dbReference type="GO" id="GO:0030691">
    <property type="term" value="C:Noc2p-Noc3p complex"/>
    <property type="evidence" value="ECO:0007669"/>
    <property type="project" value="TreeGrafter"/>
</dbReference>
<dbReference type="GO" id="GO:0005730">
    <property type="term" value="C:nucleolus"/>
    <property type="evidence" value="ECO:0007669"/>
    <property type="project" value="TreeGrafter"/>
</dbReference>
<comment type="similarity">
    <text evidence="2">Belongs to the NOC2 family.</text>
</comment>
<sequence>MGSLLLCCLRRVVFKMGKAPKSMKKFAASGQLKKTIEARRKHQQIKKKLQSRRGKRGPEAQPKAVHYDSEDEDELEKAAPSSKKGWALVSTCKMTVDDLLGGAFMDESEEESAGDGEEDDTDNVSEDEDEDEDIPDDASFGSVDDLDDEGQNHLMELSKLAEKDPEFYKYLQENDKELLDFDPNNMQEDTEDQDGADSDVEMEDQRLPTLTSDILKKWQRALLEHRSLRALRKLLIAFRAAAHMNEEGQVLAWSIDNSSVYNKLVTTALRYTPVVLEHHIPYKNLPNGKFKPPTQTQKFKTLQKLILSYFHNVIHLLSQLSDNEMIQLAVTESSKIIPYIMSSRKSVKLYLKVMMLLFLVSCSADGLGQKCLELWASAEDSTRISSFLAIRRLALSNDQSILDQVLKGTYLTLVRTSKSTSAHTLPSINLMKNSASEVFCLDQGTAYQHAFGYIRQLAIHLRNSMKVKSKEAYKQVYNWQYIHSLDFWSLVLARACDTTTVAELGDKPSELRPLIYPLVQVSLGAINRSHPFHLHVIRSLLHLTRHTQVYVSIAPHLLPILTSPLSSSSRPKNSTLRPLDLEYLRTRIYLEGLVEEVAYLLAEWLSIKSVHGSSAFPEIIVPVLVALRKTLKSAKSVASPKDLGSIKTLIERVEESAKWVEQKRAGVRLAPGQTDEVCRWEEDLKSKVEGSPLAKYVNVQRRVREKKRKLIEKARHGEGEMLVE</sequence>
<dbReference type="PANTHER" id="PTHR12687:SF4">
    <property type="entry name" value="NUCLEOLAR COMPLEX PROTEIN 2 HOMOLOG"/>
    <property type="match status" value="1"/>
</dbReference>
<dbReference type="OrthoDB" id="10266662at2759"/>
<evidence type="ECO:0000256" key="3">
    <source>
        <dbReference type="ARBA" id="ARBA00023242"/>
    </source>
</evidence>
<dbReference type="PANTHER" id="PTHR12687">
    <property type="entry name" value="NUCLEOLAR COMPLEX 2 AND RAD4-RELATED"/>
    <property type="match status" value="1"/>
</dbReference>
<dbReference type="GO" id="GO:0005654">
    <property type="term" value="C:nucleoplasm"/>
    <property type="evidence" value="ECO:0007669"/>
    <property type="project" value="TreeGrafter"/>
</dbReference>
<evidence type="ECO:0000256" key="4">
    <source>
        <dbReference type="SAM" id="MobiDB-lite"/>
    </source>
</evidence>
<dbReference type="InterPro" id="IPR005343">
    <property type="entry name" value="Noc2"/>
</dbReference>
<feature type="region of interest" description="Disordered" evidence="4">
    <location>
        <begin position="107"/>
        <end position="148"/>
    </location>
</feature>
<protein>
    <recommendedName>
        <fullName evidence="7">Nucleolar complex protein 2 homolog</fullName>
    </recommendedName>
</protein>
<dbReference type="GO" id="GO:0030690">
    <property type="term" value="C:Noc1p-Noc2p complex"/>
    <property type="evidence" value="ECO:0007669"/>
    <property type="project" value="TreeGrafter"/>
</dbReference>
<feature type="compositionally biased region" description="Acidic residues" evidence="4">
    <location>
        <begin position="107"/>
        <end position="136"/>
    </location>
</feature>
<comment type="subcellular location">
    <subcellularLocation>
        <location evidence="1">Nucleus</location>
    </subcellularLocation>
</comment>
<proteinExistence type="inferred from homology"/>
<feature type="compositionally biased region" description="Basic residues" evidence="4">
    <location>
        <begin position="39"/>
        <end position="55"/>
    </location>
</feature>
<comment type="caution">
    <text evidence="5">The sequence shown here is derived from an EMBL/GenBank/DDBJ whole genome shotgun (WGS) entry which is preliminary data.</text>
</comment>
<keyword evidence="3" id="KW-0539">Nucleus</keyword>
<organism evidence="5 6">
    <name type="scientific">Tetrapyrgos nigripes</name>
    <dbReference type="NCBI Taxonomy" id="182062"/>
    <lineage>
        <taxon>Eukaryota</taxon>
        <taxon>Fungi</taxon>
        <taxon>Dikarya</taxon>
        <taxon>Basidiomycota</taxon>
        <taxon>Agaricomycotina</taxon>
        <taxon>Agaricomycetes</taxon>
        <taxon>Agaricomycetidae</taxon>
        <taxon>Agaricales</taxon>
        <taxon>Marasmiineae</taxon>
        <taxon>Marasmiaceae</taxon>
        <taxon>Tetrapyrgos</taxon>
    </lineage>
</organism>